<proteinExistence type="predicted"/>
<keyword evidence="1" id="KW-1133">Transmembrane helix</keyword>
<keyword evidence="1" id="KW-0472">Membrane</keyword>
<dbReference type="STRING" id="686796.SAMN04488104_10533"/>
<feature type="transmembrane region" description="Helical" evidence="1">
    <location>
        <begin position="81"/>
        <end position="103"/>
    </location>
</feature>
<keyword evidence="1" id="KW-0812">Transmembrane</keyword>
<dbReference type="Proteomes" id="UP000199060">
    <property type="component" value="Unassembled WGS sequence"/>
</dbReference>
<keyword evidence="3" id="KW-1185">Reference proteome</keyword>
<accession>A0A1G6XB23</accession>
<dbReference type="OrthoDB" id="31422at563798"/>
<dbReference type="RefSeq" id="WP_087941180.1">
    <property type="nucleotide sequence ID" value="NZ_FNAC01000053.1"/>
</dbReference>
<reference evidence="3" key="1">
    <citation type="submission" date="2016-10" db="EMBL/GenBank/DDBJ databases">
        <authorList>
            <person name="Varghese N."/>
            <person name="Submissions S."/>
        </authorList>
    </citation>
    <scope>NUCLEOTIDE SEQUENCE [LARGE SCALE GENOMIC DNA]</scope>
    <source>
        <strain evidence="3">DSM 23095</strain>
    </source>
</reference>
<dbReference type="EMBL" id="FNAC01000053">
    <property type="protein sequence ID" value="SDD74485.1"/>
    <property type="molecule type" value="Genomic_DNA"/>
</dbReference>
<evidence type="ECO:0000313" key="2">
    <source>
        <dbReference type="EMBL" id="SDD74485.1"/>
    </source>
</evidence>
<feature type="transmembrane region" description="Helical" evidence="1">
    <location>
        <begin position="47"/>
        <end position="69"/>
    </location>
</feature>
<sequence length="157" mass="18128">MNVLIDFNFKISLDRIHLIRSNYTYKKIFYNDIDKVVIGKGRAVNNWILILLIGIALFVILVFFSFLSLKGFILSDGNIRFLNVFGHMILMFLIMGGLGYYSIRNSLKIVPIIWVYVSGNIYKLRVIKTQDSIKDMIEIFSQKGIIVEEVAPLSTKR</sequence>
<evidence type="ECO:0000313" key="3">
    <source>
        <dbReference type="Proteomes" id="UP000199060"/>
    </source>
</evidence>
<gene>
    <name evidence="2" type="ORF">SAMN04488104_10533</name>
</gene>
<dbReference type="AlphaFoldDB" id="A0A1G6XB23"/>
<name>A0A1G6XB23_9BACT</name>
<evidence type="ECO:0000256" key="1">
    <source>
        <dbReference type="SAM" id="Phobius"/>
    </source>
</evidence>
<organism evidence="2 3">
    <name type="scientific">Algoriphagus faecimaris</name>
    <dbReference type="NCBI Taxonomy" id="686796"/>
    <lineage>
        <taxon>Bacteria</taxon>
        <taxon>Pseudomonadati</taxon>
        <taxon>Bacteroidota</taxon>
        <taxon>Cytophagia</taxon>
        <taxon>Cytophagales</taxon>
        <taxon>Cyclobacteriaceae</taxon>
        <taxon>Algoriphagus</taxon>
    </lineage>
</organism>
<protein>
    <submittedName>
        <fullName evidence="2">Uncharacterized protein</fullName>
    </submittedName>
</protein>